<evidence type="ECO:0000256" key="9">
    <source>
        <dbReference type="HAMAP-Rule" id="MF_00024"/>
    </source>
</evidence>
<dbReference type="Pfam" id="PF03186">
    <property type="entry name" value="CobD_Cbib"/>
    <property type="match status" value="1"/>
</dbReference>
<dbReference type="InterPro" id="IPR004485">
    <property type="entry name" value="Cobalamin_biosynth_CobD/CbiB"/>
</dbReference>
<evidence type="ECO:0000313" key="10">
    <source>
        <dbReference type="EMBL" id="MBB6000193.1"/>
    </source>
</evidence>
<evidence type="ECO:0000256" key="6">
    <source>
        <dbReference type="ARBA" id="ARBA00022692"/>
    </source>
</evidence>
<keyword evidence="5 9" id="KW-0169">Cobalamin biosynthesis</keyword>
<keyword evidence="4 9" id="KW-1003">Cell membrane</keyword>
<dbReference type="PANTHER" id="PTHR34308:SF1">
    <property type="entry name" value="COBALAMIN BIOSYNTHESIS PROTEIN CBIB"/>
    <property type="match status" value="1"/>
</dbReference>
<gene>
    <name evidence="9" type="primary">cobD</name>
    <name evidence="10" type="ORF">HNR25_003944</name>
</gene>
<keyword evidence="7 9" id="KW-1133">Transmembrane helix</keyword>
<dbReference type="GO" id="GO:0015420">
    <property type="term" value="F:ABC-type vitamin B12 transporter activity"/>
    <property type="evidence" value="ECO:0007669"/>
    <property type="project" value="UniProtKB-UniRule"/>
</dbReference>
<evidence type="ECO:0000313" key="11">
    <source>
        <dbReference type="Proteomes" id="UP000578077"/>
    </source>
</evidence>
<keyword evidence="10" id="KW-0436">Ligase</keyword>
<keyword evidence="8 9" id="KW-0472">Membrane</keyword>
<reference evidence="10 11" key="1">
    <citation type="submission" date="2020-08" db="EMBL/GenBank/DDBJ databases">
        <title>Sequencing the genomes of 1000 actinobacteria strains.</title>
        <authorList>
            <person name="Klenk H.-P."/>
        </authorList>
    </citation>
    <scope>NUCLEOTIDE SEQUENCE [LARGE SCALE GENOMIC DNA]</scope>
    <source>
        <strain evidence="10 11">DSM 44593</strain>
    </source>
</reference>
<protein>
    <recommendedName>
        <fullName evidence="9">Cobalamin biosynthesis protein CobD</fullName>
    </recommendedName>
</protein>
<comment type="function">
    <text evidence="9">Converts cobyric acid to cobinamide by the addition of aminopropanol on the F carboxylic group.</text>
</comment>
<evidence type="ECO:0000256" key="5">
    <source>
        <dbReference type="ARBA" id="ARBA00022573"/>
    </source>
</evidence>
<evidence type="ECO:0000256" key="7">
    <source>
        <dbReference type="ARBA" id="ARBA00022989"/>
    </source>
</evidence>
<comment type="similarity">
    <text evidence="3 9">Belongs to the CobD/CbiB family.</text>
</comment>
<dbReference type="GO" id="GO:0005886">
    <property type="term" value="C:plasma membrane"/>
    <property type="evidence" value="ECO:0007669"/>
    <property type="project" value="UniProtKB-SubCell"/>
</dbReference>
<dbReference type="GO" id="GO:0048472">
    <property type="term" value="F:threonine-phosphate decarboxylase activity"/>
    <property type="evidence" value="ECO:0007669"/>
    <property type="project" value="InterPro"/>
</dbReference>
<organism evidence="10 11">
    <name type="scientific">Streptomonospora salina</name>
    <dbReference type="NCBI Taxonomy" id="104205"/>
    <lineage>
        <taxon>Bacteria</taxon>
        <taxon>Bacillati</taxon>
        <taxon>Actinomycetota</taxon>
        <taxon>Actinomycetes</taxon>
        <taxon>Streptosporangiales</taxon>
        <taxon>Nocardiopsidaceae</taxon>
        <taxon>Streptomonospora</taxon>
    </lineage>
</organism>
<dbReference type="UniPathway" id="UPA00148"/>
<comment type="pathway">
    <text evidence="2 9">Cofactor biosynthesis; adenosylcobalamin biosynthesis.</text>
</comment>
<evidence type="ECO:0000256" key="4">
    <source>
        <dbReference type="ARBA" id="ARBA00022475"/>
    </source>
</evidence>
<dbReference type="GO" id="GO:0009236">
    <property type="term" value="P:cobalamin biosynthetic process"/>
    <property type="evidence" value="ECO:0007669"/>
    <property type="project" value="UniProtKB-UniRule"/>
</dbReference>
<dbReference type="GO" id="GO:0016874">
    <property type="term" value="F:ligase activity"/>
    <property type="evidence" value="ECO:0007669"/>
    <property type="project" value="UniProtKB-KW"/>
</dbReference>
<evidence type="ECO:0000256" key="8">
    <source>
        <dbReference type="ARBA" id="ARBA00023136"/>
    </source>
</evidence>
<accession>A0A841EGP0</accession>
<dbReference type="Proteomes" id="UP000578077">
    <property type="component" value="Unassembled WGS sequence"/>
</dbReference>
<name>A0A841EGP0_9ACTN</name>
<proteinExistence type="inferred from homology"/>
<evidence type="ECO:0000256" key="3">
    <source>
        <dbReference type="ARBA" id="ARBA00006263"/>
    </source>
</evidence>
<sequence length="354" mass="35718">MKNLDRESAWPIAAGLLSGAALDRVLPDPRRGHPVALYGRTAARLEQRVYEPSRARGAAFVLLAVAPVVAGGALAQARTSGAGRAVLTGAATWAVVGGAMLAREAEGVADALEAGDVPGARRRLPGLCGRDPESLDGKGIARATAESVAENTADAVVAPLLWGGLLGVPGLVGYRAANTLDAMVGHPSARYERFGWAAARLDDVANWAPARLTAALACAAAPVVGGSPSRALRVRVRDGARHPSPNAGHCEAAFAGALDVRLGGRNVYGSRGEDRPELGEGPHPGVVDIRRAVRLARVVNAAAAGVAAAVALAVGRSRTVGGAAPAGTPRSAPRGRCAGAAVRALAGPRAGRVS</sequence>
<evidence type="ECO:0000256" key="1">
    <source>
        <dbReference type="ARBA" id="ARBA00004651"/>
    </source>
</evidence>
<keyword evidence="6 9" id="KW-0812">Transmembrane</keyword>
<dbReference type="EMBL" id="JACHLY010000001">
    <property type="protein sequence ID" value="MBB6000193.1"/>
    <property type="molecule type" value="Genomic_DNA"/>
</dbReference>
<comment type="subcellular location">
    <subcellularLocation>
        <location evidence="1 9">Cell membrane</location>
        <topology evidence="1 9">Multi-pass membrane protein</topology>
    </subcellularLocation>
</comment>
<dbReference type="HAMAP" id="MF_00024">
    <property type="entry name" value="CobD_CbiB"/>
    <property type="match status" value="1"/>
</dbReference>
<dbReference type="NCBIfam" id="NF002276">
    <property type="entry name" value="PRK01209.1-4"/>
    <property type="match status" value="1"/>
</dbReference>
<evidence type="ECO:0000256" key="2">
    <source>
        <dbReference type="ARBA" id="ARBA00004953"/>
    </source>
</evidence>
<dbReference type="NCBIfam" id="TIGR00380">
    <property type="entry name" value="cobal_cbiB"/>
    <property type="match status" value="1"/>
</dbReference>
<comment type="caution">
    <text evidence="10">The sequence shown here is derived from an EMBL/GenBank/DDBJ whole genome shotgun (WGS) entry which is preliminary data.</text>
</comment>
<keyword evidence="11" id="KW-1185">Reference proteome</keyword>
<dbReference type="PANTHER" id="PTHR34308">
    <property type="entry name" value="COBALAMIN BIOSYNTHESIS PROTEIN CBIB"/>
    <property type="match status" value="1"/>
</dbReference>
<dbReference type="AlphaFoldDB" id="A0A841EGP0"/>